<sequence length="548" mass="61122">MIFEPPSRAPVPPTDVLSYTFSDPSYDRTVPIYVDAHEPSRSICHDQARRIVRQLIAGLHAWGVRKGDCVNIHSFNDIYYPMLVLAIVGIGGIFTGSNPAYTLLELRHHLNTAQVRFIITESELFGPIRTAARDLNISLSHVRIFNARRETIPEGTVSWTDLFEHGEKDWERIHDGSIAAQTTAVRLFSSGTTGLPKATEITHTNLIAQHELVFELHRRPYWVVSRVVPTPLFHAAAVPSTHFGSLKAGHTNYIMRRFDLLLLLETVEKYHVTDLAVVPPVVIAIIMSPLSYKRRYLRSIRTSSIGAAPIDQGTQRRLQALLGEGAPCTQVWGMTETSCIATTLPYPEQDYTGSVGRLIPNLEAKLIDHAGNNISAYNVRGEICVRGPTVTPGYFNNSVANKASFDEDGWFHTGDIGYCEAGTEKWYIVDREKESIKVRGFQVAPLELEAVLISHPLIVDAAVIGIRHLVPGTELPQAYVVRRPGDGDRLTEEIVKSYLAQRLASYKALTGGVRFVDAIPKNASGKILKRLLREQSQKEIEDGWRPRL</sequence>
<proteinExistence type="inferred from homology"/>
<feature type="domain" description="AMP-binding enzyme C-terminal" evidence="3">
    <location>
        <begin position="447"/>
        <end position="526"/>
    </location>
</feature>
<dbReference type="Proteomes" id="UP000249829">
    <property type="component" value="Unassembled WGS sequence"/>
</dbReference>
<organism evidence="4 5">
    <name type="scientific">Aspergillus violaceofuscus (strain CBS 115571)</name>
    <dbReference type="NCBI Taxonomy" id="1450538"/>
    <lineage>
        <taxon>Eukaryota</taxon>
        <taxon>Fungi</taxon>
        <taxon>Dikarya</taxon>
        <taxon>Ascomycota</taxon>
        <taxon>Pezizomycotina</taxon>
        <taxon>Eurotiomycetes</taxon>
        <taxon>Eurotiomycetidae</taxon>
        <taxon>Eurotiales</taxon>
        <taxon>Aspergillaceae</taxon>
        <taxon>Aspergillus</taxon>
    </lineage>
</organism>
<dbReference type="Gene3D" id="3.30.300.30">
    <property type="match status" value="1"/>
</dbReference>
<dbReference type="InterPro" id="IPR025110">
    <property type="entry name" value="AMP-bd_C"/>
</dbReference>
<dbReference type="AlphaFoldDB" id="A0A2V5H8C3"/>
<dbReference type="GO" id="GO:0016405">
    <property type="term" value="F:CoA-ligase activity"/>
    <property type="evidence" value="ECO:0007669"/>
    <property type="project" value="TreeGrafter"/>
</dbReference>
<comment type="similarity">
    <text evidence="1">Belongs to the ATP-dependent AMP-binding enzyme family.</text>
</comment>
<reference evidence="4 5" key="1">
    <citation type="submission" date="2018-02" db="EMBL/GenBank/DDBJ databases">
        <title>The genomes of Aspergillus section Nigri reveals drivers in fungal speciation.</title>
        <authorList>
            <consortium name="DOE Joint Genome Institute"/>
            <person name="Vesth T.C."/>
            <person name="Nybo J."/>
            <person name="Theobald S."/>
            <person name="Brandl J."/>
            <person name="Frisvad J.C."/>
            <person name="Nielsen K.F."/>
            <person name="Lyhne E.K."/>
            <person name="Kogle M.E."/>
            <person name="Kuo A."/>
            <person name="Riley R."/>
            <person name="Clum A."/>
            <person name="Nolan M."/>
            <person name="Lipzen A."/>
            <person name="Salamov A."/>
            <person name="Henrissat B."/>
            <person name="Wiebenga A."/>
            <person name="De vries R.P."/>
            <person name="Grigoriev I.V."/>
            <person name="Mortensen U.H."/>
            <person name="Andersen M.R."/>
            <person name="Baker S.E."/>
        </authorList>
    </citation>
    <scope>NUCLEOTIDE SEQUENCE [LARGE SCALE GENOMIC DNA]</scope>
    <source>
        <strain evidence="4 5">CBS 115571</strain>
    </source>
</reference>
<dbReference type="InterPro" id="IPR000873">
    <property type="entry name" value="AMP-dep_synth/lig_dom"/>
</dbReference>
<dbReference type="OMA" id="YMMRRFD"/>
<dbReference type="SUPFAM" id="SSF56801">
    <property type="entry name" value="Acetyl-CoA synthetase-like"/>
    <property type="match status" value="1"/>
</dbReference>
<dbReference type="STRING" id="1450538.A0A2V5H8C3"/>
<dbReference type="PANTHER" id="PTHR24096">
    <property type="entry name" value="LONG-CHAIN-FATTY-ACID--COA LIGASE"/>
    <property type="match status" value="1"/>
</dbReference>
<keyword evidence="5" id="KW-1185">Reference proteome</keyword>
<dbReference type="InterPro" id="IPR045851">
    <property type="entry name" value="AMP-bd_C_sf"/>
</dbReference>
<evidence type="ECO:0000313" key="5">
    <source>
        <dbReference type="Proteomes" id="UP000249829"/>
    </source>
</evidence>
<evidence type="ECO:0000259" key="3">
    <source>
        <dbReference type="Pfam" id="PF13193"/>
    </source>
</evidence>
<protein>
    <submittedName>
        <fullName evidence="4">Acetyl-CoA synthetase-like protein</fullName>
    </submittedName>
</protein>
<dbReference type="Gene3D" id="3.40.50.12780">
    <property type="entry name" value="N-terminal domain of ligase-like"/>
    <property type="match status" value="1"/>
</dbReference>
<evidence type="ECO:0000259" key="2">
    <source>
        <dbReference type="Pfam" id="PF00501"/>
    </source>
</evidence>
<dbReference type="Pfam" id="PF13193">
    <property type="entry name" value="AMP-binding_C"/>
    <property type="match status" value="1"/>
</dbReference>
<dbReference type="CDD" id="cd05911">
    <property type="entry name" value="Firefly_Luc_like"/>
    <property type="match status" value="1"/>
</dbReference>
<dbReference type="FunFam" id="3.30.300.30:FF:000007">
    <property type="entry name" value="4-coumarate--CoA ligase 2"/>
    <property type="match status" value="1"/>
</dbReference>
<evidence type="ECO:0000313" key="4">
    <source>
        <dbReference type="EMBL" id="PYI17944.1"/>
    </source>
</evidence>
<dbReference type="InterPro" id="IPR042099">
    <property type="entry name" value="ANL_N_sf"/>
</dbReference>
<dbReference type="PANTHER" id="PTHR24096:SF265">
    <property type="entry name" value="ENZYME, PUTATIVE (AFU_ORTHOLOGUE AFUA_5G14270)-RELATED"/>
    <property type="match status" value="1"/>
</dbReference>
<feature type="domain" description="AMP-dependent synthetase/ligase" evidence="2">
    <location>
        <begin position="31"/>
        <end position="395"/>
    </location>
</feature>
<accession>A0A2V5H8C3</accession>
<name>A0A2V5H8C3_ASPV1</name>
<dbReference type="EMBL" id="KZ825149">
    <property type="protein sequence ID" value="PYI17944.1"/>
    <property type="molecule type" value="Genomic_DNA"/>
</dbReference>
<dbReference type="Pfam" id="PF00501">
    <property type="entry name" value="AMP-binding"/>
    <property type="match status" value="1"/>
</dbReference>
<dbReference type="GO" id="GO:0019748">
    <property type="term" value="P:secondary metabolic process"/>
    <property type="evidence" value="ECO:0007669"/>
    <property type="project" value="TreeGrafter"/>
</dbReference>
<gene>
    <name evidence="4" type="ORF">BO99DRAFT_336521</name>
</gene>
<evidence type="ECO:0000256" key="1">
    <source>
        <dbReference type="ARBA" id="ARBA00006432"/>
    </source>
</evidence>